<sequence length="272" mass="30763">MTDGSQATTPKAPPHQNTLMGLPAELKVMIMNKCVKVPFGPIRVDSTAPRTRRLFGRTPIQFAKLEALEPILAIGNEELFRIAEQEFYRANTMGVMLKPYTRATCASLPEYTFRRYLVDTQDERPHIQHLRVELTSDFTVRYRHPTIAADCGKPEAALLRELPLVYPRLRSLTLLLYHAVSPYERRLARPGDEESVAVMEFGFVTNIVSALREVKRACRNVPVSLSFSHPTDMLVHGPIIERKPAEIYAGLVDADAELAWQVLDLPESIVHF</sequence>
<dbReference type="EMBL" id="JAVFHQ010000026">
    <property type="protein sequence ID" value="KAK4544221.1"/>
    <property type="molecule type" value="Genomic_DNA"/>
</dbReference>
<name>A0AAV9JGY0_9PEZI</name>
<gene>
    <name evidence="1" type="ORF">LTR36_004431</name>
</gene>
<dbReference type="Proteomes" id="UP001324427">
    <property type="component" value="Unassembled WGS sequence"/>
</dbReference>
<accession>A0AAV9JGY0</accession>
<reference evidence="1 2" key="1">
    <citation type="submission" date="2021-11" db="EMBL/GenBank/DDBJ databases">
        <title>Black yeast isolated from Biological Soil Crust.</title>
        <authorList>
            <person name="Kurbessoian T."/>
        </authorList>
    </citation>
    <scope>NUCLEOTIDE SEQUENCE [LARGE SCALE GENOMIC DNA]</scope>
    <source>
        <strain evidence="1 2">CCFEE 5522</strain>
    </source>
</reference>
<dbReference type="AlphaFoldDB" id="A0AAV9JGY0"/>
<protein>
    <submittedName>
        <fullName evidence="1">Uncharacterized protein</fullName>
    </submittedName>
</protein>
<comment type="caution">
    <text evidence="1">The sequence shown here is derived from an EMBL/GenBank/DDBJ whole genome shotgun (WGS) entry which is preliminary data.</text>
</comment>
<evidence type="ECO:0000313" key="2">
    <source>
        <dbReference type="Proteomes" id="UP001324427"/>
    </source>
</evidence>
<proteinExistence type="predicted"/>
<organism evidence="1 2">
    <name type="scientific">Oleoguttula mirabilis</name>
    <dbReference type="NCBI Taxonomy" id="1507867"/>
    <lineage>
        <taxon>Eukaryota</taxon>
        <taxon>Fungi</taxon>
        <taxon>Dikarya</taxon>
        <taxon>Ascomycota</taxon>
        <taxon>Pezizomycotina</taxon>
        <taxon>Dothideomycetes</taxon>
        <taxon>Dothideomycetidae</taxon>
        <taxon>Mycosphaerellales</taxon>
        <taxon>Teratosphaeriaceae</taxon>
        <taxon>Oleoguttula</taxon>
    </lineage>
</organism>
<evidence type="ECO:0000313" key="1">
    <source>
        <dbReference type="EMBL" id="KAK4544221.1"/>
    </source>
</evidence>
<keyword evidence="2" id="KW-1185">Reference proteome</keyword>